<sequence>MSPTAVVLSHHLLPIEAVDLGRLVLDVREPSHDFYQAKALDRNILVQQLESFSDVLRHMKGSRLQGSLTAALSTRFKTEKHTSALIESSRCITRQLENSTDYFQELCRLAPARAWLERAAKKNLDVFLVVGIKTLTDAAITHREGRLCNRSVGVQVPVMAAASVATAALGAILPLSDSVDPSISKCRIQSLETETGFNALGEQVYAVQYRKVQFSMFTRQKVDRSWLRSGNRWKLYIGSRGTMGVVTDGWLEANLSDVDKEQIADVDENICVVLKANGENVL</sequence>
<gene>
    <name evidence="1" type="ORF">VSDG_08454</name>
</gene>
<name>A0A423VHD0_CYTCH</name>
<dbReference type="AlphaFoldDB" id="A0A423VHD0"/>
<protein>
    <submittedName>
        <fullName evidence="1">Uncharacterized protein</fullName>
    </submittedName>
</protein>
<evidence type="ECO:0000313" key="2">
    <source>
        <dbReference type="Proteomes" id="UP000284375"/>
    </source>
</evidence>
<keyword evidence="2" id="KW-1185">Reference proteome</keyword>
<dbReference type="Proteomes" id="UP000284375">
    <property type="component" value="Unassembled WGS sequence"/>
</dbReference>
<organism evidence="1 2">
    <name type="scientific">Cytospora chrysosperma</name>
    <name type="common">Cytospora canker fungus</name>
    <name type="synonym">Sphaeria chrysosperma</name>
    <dbReference type="NCBI Taxonomy" id="252740"/>
    <lineage>
        <taxon>Eukaryota</taxon>
        <taxon>Fungi</taxon>
        <taxon>Dikarya</taxon>
        <taxon>Ascomycota</taxon>
        <taxon>Pezizomycotina</taxon>
        <taxon>Sordariomycetes</taxon>
        <taxon>Sordariomycetidae</taxon>
        <taxon>Diaporthales</taxon>
        <taxon>Cytosporaceae</taxon>
        <taxon>Cytospora</taxon>
    </lineage>
</organism>
<evidence type="ECO:0000313" key="1">
    <source>
        <dbReference type="EMBL" id="ROV90433.1"/>
    </source>
</evidence>
<comment type="caution">
    <text evidence="1">The sequence shown here is derived from an EMBL/GenBank/DDBJ whole genome shotgun (WGS) entry which is preliminary data.</text>
</comment>
<dbReference type="OrthoDB" id="5410365at2759"/>
<proteinExistence type="predicted"/>
<reference evidence="1 2" key="1">
    <citation type="submission" date="2015-09" db="EMBL/GenBank/DDBJ databases">
        <title>Host preference determinants of Valsa canker pathogens revealed by comparative genomics.</title>
        <authorList>
            <person name="Yin Z."/>
            <person name="Huang L."/>
        </authorList>
    </citation>
    <scope>NUCLEOTIDE SEQUENCE [LARGE SCALE GENOMIC DNA]</scope>
    <source>
        <strain evidence="1 2">YSFL</strain>
    </source>
</reference>
<accession>A0A423VHD0</accession>
<dbReference type="EMBL" id="LJZO01000050">
    <property type="protein sequence ID" value="ROV90433.1"/>
    <property type="molecule type" value="Genomic_DNA"/>
</dbReference>